<dbReference type="EMBL" id="CP032364">
    <property type="protein sequence ID" value="AYB00691.1"/>
    <property type="molecule type" value="Genomic_DNA"/>
</dbReference>
<dbReference type="Gene3D" id="3.20.20.80">
    <property type="entry name" value="Glycosidases"/>
    <property type="match status" value="1"/>
</dbReference>
<protein>
    <submittedName>
        <fullName evidence="4">Alpha-glucosidase</fullName>
    </submittedName>
</protein>
<dbReference type="SMART" id="SM00642">
    <property type="entry name" value="Aamy"/>
    <property type="match status" value="1"/>
</dbReference>
<dbReference type="SUPFAM" id="SSF51011">
    <property type="entry name" value="Glycosyl hydrolase domain"/>
    <property type="match status" value="1"/>
</dbReference>
<gene>
    <name evidence="4" type="ORF">D4A81_12560</name>
</gene>
<dbReference type="Gene3D" id="3.90.400.10">
    <property type="entry name" value="Oligo-1,6-glucosidase, Domain 2"/>
    <property type="match status" value="1"/>
</dbReference>
<evidence type="ECO:0000313" key="5">
    <source>
        <dbReference type="Proteomes" id="UP000265562"/>
    </source>
</evidence>
<dbReference type="AlphaFoldDB" id="A0A385Q2V1"/>
<dbReference type="FunFam" id="3.90.400.10:FF:000002">
    <property type="entry name" value="Sucrose isomerase"/>
    <property type="match status" value="1"/>
</dbReference>
<dbReference type="InterPro" id="IPR056300">
    <property type="entry name" value="SusG-like_C"/>
</dbReference>
<dbReference type="Gene3D" id="2.60.40.1180">
    <property type="entry name" value="Golgi alpha-mannosidase II"/>
    <property type="match status" value="1"/>
</dbReference>
<keyword evidence="3" id="KW-0326">Glycosidase</keyword>
<dbReference type="InterPro" id="IPR006047">
    <property type="entry name" value="GH13_cat_dom"/>
</dbReference>
<keyword evidence="5" id="KW-1185">Reference proteome</keyword>
<sequence>MKKKWWHGKVAYQIYPKSFNDTTGNGVGDLRGIIEKLDYLKELGVDIIWLSPCYCSPFADQGYDISDYYNIDPVFGNMDDMDELLAEAKKRDMYILMDLVVNHCSDEHEWFKKAMADPDGEYGKYFYIEEGKDGKEPNNWRSYFGGSAWEKIPGTNKYYLHLFHKKQPDLNWENKKVRDEIYTMINWWFEKGLAGFRIDAIINIKKALPIIDYCYSPDREDGFVEPHRMLKDAIGVGDFLTELKNETFAKHDAFTVGEVFDEREEDIPLFIGDDGYFSSMFDFNETIFGKSRNGWYDCKPITPDDYKRCCFETQEKIGDIGMISTIIENHDEPRGVSHYIPADELSETAKKFLGTMQFMLRGLPFIYQGQEIGMENVNFTSMEQIDDISTRDQYRVAIEAGISPEEAFASVKHYSRDNSRTPFQWDDSKNAGFTTGTPWLMVSPDYKRINAASQINDPNSLLSYYKKLTALRKNPEYSETVVYGKTVPYLPETSRLMAFERVSENQTLLVLGNFQTQPQTVKLPSKCKKVVLNNLENVDFVSDTEIKLEGYQALVVEI</sequence>
<dbReference type="PANTHER" id="PTHR10357">
    <property type="entry name" value="ALPHA-AMYLASE FAMILY MEMBER"/>
    <property type="match status" value="1"/>
</dbReference>
<dbReference type="RefSeq" id="WP_111525116.1">
    <property type="nucleotide sequence ID" value="NZ_CP032364.1"/>
</dbReference>
<proteinExistence type="inferred from homology"/>
<dbReference type="Pfam" id="PF23915">
    <property type="entry name" value="SusG_C"/>
    <property type="match status" value="1"/>
</dbReference>
<name>A0A385Q2V1_9FIRM</name>
<reference evidence="4 5" key="1">
    <citation type="submission" date="2018-09" db="EMBL/GenBank/DDBJ databases">
        <title>Genome sequencing of Lachnoanaerobaculum umeaense DSM 23576.</title>
        <authorList>
            <person name="Kook J.-K."/>
            <person name="Park S.-N."/>
            <person name="Lim Y.K."/>
        </authorList>
    </citation>
    <scope>NUCLEOTIDE SEQUENCE [LARGE SCALE GENOMIC DNA]</scope>
    <source>
        <strain evidence="5">DSM 23576 \ CCUG 58757</strain>
    </source>
</reference>
<dbReference type="CDD" id="cd11333">
    <property type="entry name" value="AmyAc_SI_OligoGlu_DGase"/>
    <property type="match status" value="1"/>
</dbReference>
<dbReference type="InterPro" id="IPR013780">
    <property type="entry name" value="Glyco_hydro_b"/>
</dbReference>
<dbReference type="InterPro" id="IPR017853">
    <property type="entry name" value="GH"/>
</dbReference>
<dbReference type="SUPFAM" id="SSF51445">
    <property type="entry name" value="(Trans)glycosidases"/>
    <property type="match status" value="1"/>
</dbReference>
<dbReference type="PANTHER" id="PTHR10357:SF179">
    <property type="entry name" value="NEUTRAL AND BASIC AMINO ACID TRANSPORT PROTEIN RBAT"/>
    <property type="match status" value="1"/>
</dbReference>
<comment type="similarity">
    <text evidence="1">Belongs to the glycosyl hydrolase 13 family.</text>
</comment>
<evidence type="ECO:0000256" key="2">
    <source>
        <dbReference type="ARBA" id="ARBA00022801"/>
    </source>
</evidence>
<dbReference type="KEGG" id="lua:D4A81_12560"/>
<dbReference type="OrthoDB" id="9805159at2"/>
<dbReference type="FunFam" id="3.20.20.80:FF:000064">
    <property type="entry name" value="Oligo-1,6-glucosidase"/>
    <property type="match status" value="1"/>
</dbReference>
<organism evidence="4 5">
    <name type="scientific">Lachnoanaerobaculum umeaense</name>
    <dbReference type="NCBI Taxonomy" id="617123"/>
    <lineage>
        <taxon>Bacteria</taxon>
        <taxon>Bacillati</taxon>
        <taxon>Bacillota</taxon>
        <taxon>Clostridia</taxon>
        <taxon>Lachnospirales</taxon>
        <taxon>Lachnospiraceae</taxon>
        <taxon>Lachnoanaerobaculum</taxon>
    </lineage>
</organism>
<keyword evidence="2" id="KW-0378">Hydrolase</keyword>
<dbReference type="Proteomes" id="UP000265562">
    <property type="component" value="Chromosome"/>
</dbReference>
<dbReference type="GO" id="GO:0004556">
    <property type="term" value="F:alpha-amylase activity"/>
    <property type="evidence" value="ECO:0007669"/>
    <property type="project" value="TreeGrafter"/>
</dbReference>
<dbReference type="Pfam" id="PF00128">
    <property type="entry name" value="Alpha-amylase"/>
    <property type="match status" value="1"/>
</dbReference>
<evidence type="ECO:0000256" key="3">
    <source>
        <dbReference type="ARBA" id="ARBA00023295"/>
    </source>
</evidence>
<dbReference type="InterPro" id="IPR045857">
    <property type="entry name" value="O16G_dom_2"/>
</dbReference>
<dbReference type="GO" id="GO:0009313">
    <property type="term" value="P:oligosaccharide catabolic process"/>
    <property type="evidence" value="ECO:0007669"/>
    <property type="project" value="TreeGrafter"/>
</dbReference>
<accession>A0A385Q2V1</accession>
<evidence type="ECO:0000313" key="4">
    <source>
        <dbReference type="EMBL" id="AYB00691.1"/>
    </source>
</evidence>
<evidence type="ECO:0000256" key="1">
    <source>
        <dbReference type="ARBA" id="ARBA00008061"/>
    </source>
</evidence>